<dbReference type="RefSeq" id="WP_175278332.1">
    <property type="nucleotide sequence ID" value="NZ_CP054836.1"/>
</dbReference>
<gene>
    <name evidence="3" type="ORF">HTY61_19295</name>
</gene>
<protein>
    <submittedName>
        <fullName evidence="3">Uncharacterized protein</fullName>
    </submittedName>
</protein>
<feature type="region of interest" description="Disordered" evidence="1">
    <location>
        <begin position="110"/>
        <end position="129"/>
    </location>
</feature>
<dbReference type="Proteomes" id="UP000509367">
    <property type="component" value="Chromosome"/>
</dbReference>
<evidence type="ECO:0000256" key="2">
    <source>
        <dbReference type="SAM" id="SignalP"/>
    </source>
</evidence>
<dbReference type="AlphaFoldDB" id="A0A6N1VHR3"/>
<feature type="compositionally biased region" description="Polar residues" evidence="1">
    <location>
        <begin position="118"/>
        <end position="129"/>
    </location>
</feature>
<evidence type="ECO:0000313" key="4">
    <source>
        <dbReference type="Proteomes" id="UP000509367"/>
    </source>
</evidence>
<keyword evidence="2" id="KW-0732">Signal</keyword>
<name>A0A6N1VHR3_9HYPH</name>
<feature type="chain" id="PRO_5026899310" evidence="2">
    <location>
        <begin position="32"/>
        <end position="129"/>
    </location>
</feature>
<proteinExistence type="predicted"/>
<sequence>MKNAFNSRGRHLVRAASATLLLFAVVSPASAIERFRSDIYSCASVKETLHALGAAVIQYPSTRVDNYMLYDRYVASRAHCSPDEKVVPATVIASDTETCGVHRCVSRDQKKGYRRGRPSSSIATTHALP</sequence>
<accession>A0A6N1VHR3</accession>
<feature type="signal peptide" evidence="2">
    <location>
        <begin position="1"/>
        <end position="31"/>
    </location>
</feature>
<evidence type="ECO:0000313" key="3">
    <source>
        <dbReference type="EMBL" id="QKV20441.1"/>
    </source>
</evidence>
<evidence type="ECO:0000256" key="1">
    <source>
        <dbReference type="SAM" id="MobiDB-lite"/>
    </source>
</evidence>
<reference evidence="3 4" key="1">
    <citation type="submission" date="2020-06" db="EMBL/GenBank/DDBJ databases">
        <title>Oricola thermophila sp. nov. isolated from a tidal sediments.</title>
        <authorList>
            <person name="Kwon K.K."/>
            <person name="Yang S.-H."/>
            <person name="Park M.-J."/>
        </authorList>
    </citation>
    <scope>NUCLEOTIDE SEQUENCE [LARGE SCALE GENOMIC DNA]</scope>
    <source>
        <strain evidence="3 4">MEBiC13590</strain>
    </source>
</reference>
<dbReference type="EMBL" id="CP054836">
    <property type="protein sequence ID" value="QKV20441.1"/>
    <property type="molecule type" value="Genomic_DNA"/>
</dbReference>
<organism evidence="3 4">
    <name type="scientific">Oricola thermophila</name>
    <dbReference type="NCBI Taxonomy" id="2742145"/>
    <lineage>
        <taxon>Bacteria</taxon>
        <taxon>Pseudomonadati</taxon>
        <taxon>Pseudomonadota</taxon>
        <taxon>Alphaproteobacteria</taxon>
        <taxon>Hyphomicrobiales</taxon>
        <taxon>Ahrensiaceae</taxon>
        <taxon>Oricola</taxon>
    </lineage>
</organism>
<dbReference type="KEGG" id="orm:HTY61_19295"/>
<keyword evidence="4" id="KW-1185">Reference proteome</keyword>